<dbReference type="RefSeq" id="WP_319833707.1">
    <property type="nucleotide sequence ID" value="NZ_CP138858.1"/>
</dbReference>
<reference evidence="5 6" key="1">
    <citation type="submission" date="2023-11" db="EMBL/GenBank/DDBJ databases">
        <title>Coraliomargarita sp. nov., isolated from marine algae.</title>
        <authorList>
            <person name="Lee J.K."/>
            <person name="Baek J.H."/>
            <person name="Kim J.M."/>
            <person name="Choi D.G."/>
            <person name="Jeon C.O."/>
        </authorList>
    </citation>
    <scope>NUCLEOTIDE SEQUENCE [LARGE SCALE GENOMIC DNA]</scope>
    <source>
        <strain evidence="5 6">J2-16</strain>
    </source>
</reference>
<dbReference type="PANTHER" id="PTHR12631:SF10">
    <property type="entry name" value="BETA-XYLOSIDASE-LIKE PROTEIN-RELATED"/>
    <property type="match status" value="1"/>
</dbReference>
<sequence>MTTELNPSRFVEVQDVPKLKQEQLTDLAACGMPVLGKMSVRKATEIKSSKIGVGFETLDRFMFDPEPVYPLLEKLGAKWARVQTGWSRCELEVGIYDFTWLEEIVDQLLAVGVEPFFSITFGNQLYMPDVPHESAVGHVPLYYGDAVREAWDNYVRALAKCFRGRVRYWEVWNEPNIPQFWHPSKPNGAEYAELVKVTAAAVRQSIPEAKIVGGAMSKMDPPFLEAALKAGLTDAIDVFSFHPYQSVPEANLQNMHDLVRRMLKQYSGGKAIDVWQGENGCPSQTEGHNDDWLGLYATDQVVQAKWVARRILVDLKTGFDMALYFHAIDLMGRPYRQAGGEVKMPVMMGLINGATYEPKYSFEVFQRVCSLFDDASEQRELFYRFMNPDEAHPQQSAVLATPMAVSFVREGVPLLAFWNTEDPQQKKPAREMDLVFWADSELTFEHPVLLDLMTGQVHEVAAFAEPFICDDAHVGTRFRIPLTDYPLVLTDKSLFPSI</sequence>
<dbReference type="SUPFAM" id="SSF51445">
    <property type="entry name" value="(Trans)glycosidases"/>
    <property type="match status" value="1"/>
</dbReference>
<keyword evidence="3" id="KW-0326">Glycosidase</keyword>
<evidence type="ECO:0000256" key="3">
    <source>
        <dbReference type="ARBA" id="ARBA00023295"/>
    </source>
</evidence>
<dbReference type="Gene3D" id="3.20.20.80">
    <property type="entry name" value="Glycosidases"/>
    <property type="match status" value="1"/>
</dbReference>
<evidence type="ECO:0000259" key="4">
    <source>
        <dbReference type="Pfam" id="PF01229"/>
    </source>
</evidence>
<dbReference type="Pfam" id="PF01229">
    <property type="entry name" value="Glyco_hydro_39"/>
    <property type="match status" value="1"/>
</dbReference>
<accession>A0ABZ0RPF0</accession>
<feature type="domain" description="Glycosyl hydrolases family 39 N-terminal catalytic" evidence="4">
    <location>
        <begin position="95"/>
        <end position="244"/>
    </location>
</feature>
<evidence type="ECO:0000313" key="5">
    <source>
        <dbReference type="EMBL" id="WPJ96850.1"/>
    </source>
</evidence>
<organism evidence="5 6">
    <name type="scientific">Coraliomargarita algicola</name>
    <dbReference type="NCBI Taxonomy" id="3092156"/>
    <lineage>
        <taxon>Bacteria</taxon>
        <taxon>Pseudomonadati</taxon>
        <taxon>Verrucomicrobiota</taxon>
        <taxon>Opitutia</taxon>
        <taxon>Puniceicoccales</taxon>
        <taxon>Coraliomargaritaceae</taxon>
        <taxon>Coraliomargarita</taxon>
    </lineage>
</organism>
<dbReference type="InterPro" id="IPR051923">
    <property type="entry name" value="Glycosyl_Hydrolase_39"/>
</dbReference>
<protein>
    <recommendedName>
        <fullName evidence="4">Glycosyl hydrolases family 39 N-terminal catalytic domain-containing protein</fullName>
    </recommendedName>
</protein>
<comment type="similarity">
    <text evidence="1">Belongs to the glycosyl hydrolase 39 family.</text>
</comment>
<keyword evidence="2" id="KW-0378">Hydrolase</keyword>
<dbReference type="InterPro" id="IPR017853">
    <property type="entry name" value="GH"/>
</dbReference>
<evidence type="ECO:0000313" key="6">
    <source>
        <dbReference type="Proteomes" id="UP001324993"/>
    </source>
</evidence>
<proteinExistence type="inferred from homology"/>
<dbReference type="InterPro" id="IPR049166">
    <property type="entry name" value="GH39_cat"/>
</dbReference>
<gene>
    <name evidence="5" type="ORF">SH580_03910</name>
</gene>
<evidence type="ECO:0000256" key="1">
    <source>
        <dbReference type="ARBA" id="ARBA00008875"/>
    </source>
</evidence>
<name>A0ABZ0RPF0_9BACT</name>
<keyword evidence="6" id="KW-1185">Reference proteome</keyword>
<dbReference type="Proteomes" id="UP001324993">
    <property type="component" value="Chromosome"/>
</dbReference>
<dbReference type="PANTHER" id="PTHR12631">
    <property type="entry name" value="ALPHA-L-IDURONIDASE"/>
    <property type="match status" value="1"/>
</dbReference>
<evidence type="ECO:0000256" key="2">
    <source>
        <dbReference type="ARBA" id="ARBA00022801"/>
    </source>
</evidence>
<dbReference type="EMBL" id="CP138858">
    <property type="protein sequence ID" value="WPJ96850.1"/>
    <property type="molecule type" value="Genomic_DNA"/>
</dbReference>